<keyword evidence="4" id="KW-1133">Transmembrane helix</keyword>
<dbReference type="EMBL" id="JAUFQH010000003">
    <property type="protein sequence ID" value="MDN3618603.1"/>
    <property type="molecule type" value="Genomic_DNA"/>
</dbReference>
<feature type="transmembrane region" description="Helical" evidence="4">
    <location>
        <begin position="47"/>
        <end position="67"/>
    </location>
</feature>
<dbReference type="CDD" id="cd06530">
    <property type="entry name" value="S26_SPase_I"/>
    <property type="match status" value="2"/>
</dbReference>
<evidence type="ECO:0000313" key="9">
    <source>
        <dbReference type="Proteomes" id="UP001228636"/>
    </source>
</evidence>
<feature type="transmembrane region" description="Helical" evidence="4">
    <location>
        <begin position="6"/>
        <end position="35"/>
    </location>
</feature>
<evidence type="ECO:0000256" key="2">
    <source>
        <dbReference type="ARBA" id="ARBA00019232"/>
    </source>
</evidence>
<organism evidence="7 9">
    <name type="scientific">Polaribacter sejongensis</name>
    <dbReference type="NCBI Taxonomy" id="985043"/>
    <lineage>
        <taxon>Bacteria</taxon>
        <taxon>Pseudomonadati</taxon>
        <taxon>Bacteroidota</taxon>
        <taxon>Flavobacteriia</taxon>
        <taxon>Flavobacteriales</taxon>
        <taxon>Flavobacteriaceae</taxon>
    </lineage>
</organism>
<dbReference type="GO" id="GO:0006465">
    <property type="term" value="P:signal peptide processing"/>
    <property type="evidence" value="ECO:0007669"/>
    <property type="project" value="InterPro"/>
</dbReference>
<keyword evidence="4" id="KW-0645">Protease</keyword>
<dbReference type="Gene3D" id="2.10.109.10">
    <property type="entry name" value="Umud Fragment, subunit A"/>
    <property type="match status" value="1"/>
</dbReference>
<feature type="active site" evidence="3">
    <location>
        <position position="78"/>
    </location>
</feature>
<proteinExistence type="inferred from homology"/>
<dbReference type="EMBL" id="CP019336">
    <property type="protein sequence ID" value="AUC21954.1"/>
    <property type="molecule type" value="Genomic_DNA"/>
</dbReference>
<gene>
    <name evidence="7" type="primary">lepB</name>
    <name evidence="6" type="ORF">BTO15_07500</name>
    <name evidence="7" type="ORF">QWY81_03925</name>
</gene>
<accession>A0AAJ1QVG1</accession>
<dbReference type="EC" id="3.4.21.89" evidence="4"/>
<evidence type="ECO:0000256" key="4">
    <source>
        <dbReference type="RuleBase" id="RU362042"/>
    </source>
</evidence>
<dbReference type="Proteomes" id="UP001228636">
    <property type="component" value="Unassembled WGS sequence"/>
</dbReference>
<reference evidence="7 9" key="1">
    <citation type="journal article" date="2014" name="Int. J. Syst. Evol. Microbiol.">
        <title>Complete genome sequence of Corynebacterium casei LMG S-19264T (=DSM 44701T), isolated from a smear-ripened cheese.</title>
        <authorList>
            <consortium name="US DOE Joint Genome Institute (JGI-PGF)"/>
            <person name="Walter F."/>
            <person name="Albersmeier A."/>
            <person name="Kalinowski J."/>
            <person name="Ruckert C."/>
        </authorList>
    </citation>
    <scope>NUCLEOTIDE SEQUENCE [LARGE SCALE GENOMIC DNA]</scope>
    <source>
        <strain evidence="7 9">CECT 8670</strain>
    </source>
</reference>
<dbReference type="PANTHER" id="PTHR43390:SF1">
    <property type="entry name" value="CHLOROPLAST PROCESSING PEPTIDASE"/>
    <property type="match status" value="1"/>
</dbReference>
<dbReference type="GO" id="GO:0004252">
    <property type="term" value="F:serine-type endopeptidase activity"/>
    <property type="evidence" value="ECO:0007669"/>
    <property type="project" value="InterPro"/>
</dbReference>
<dbReference type="InterPro" id="IPR036286">
    <property type="entry name" value="LexA/Signal_pep-like_sf"/>
</dbReference>
<evidence type="ECO:0000313" key="8">
    <source>
        <dbReference type="Proteomes" id="UP000232721"/>
    </source>
</evidence>
<dbReference type="Pfam" id="PF10502">
    <property type="entry name" value="Peptidase_S26"/>
    <property type="match status" value="2"/>
</dbReference>
<dbReference type="GO" id="GO:0016020">
    <property type="term" value="C:membrane"/>
    <property type="evidence" value="ECO:0007669"/>
    <property type="project" value="UniProtKB-SubCell"/>
</dbReference>
<comment type="similarity">
    <text evidence="1 4">Belongs to the peptidase S26 family.</text>
</comment>
<dbReference type="InterPro" id="IPR019533">
    <property type="entry name" value="Peptidase_S26"/>
</dbReference>
<comment type="caution">
    <text evidence="4">Lacks conserved residue(s) required for the propagation of feature annotation.</text>
</comment>
<feature type="domain" description="Peptidase S26" evidence="5">
    <location>
        <begin position="325"/>
        <end position="362"/>
    </location>
</feature>
<feature type="domain" description="Peptidase S26" evidence="5">
    <location>
        <begin position="49"/>
        <end position="212"/>
    </location>
</feature>
<evidence type="ECO:0000256" key="1">
    <source>
        <dbReference type="ARBA" id="ARBA00009370"/>
    </source>
</evidence>
<evidence type="ECO:0000256" key="3">
    <source>
        <dbReference type="PIRSR" id="PIRSR600223-1"/>
    </source>
</evidence>
<keyword evidence="4" id="KW-0812">Transmembrane</keyword>
<comment type="subcellular location">
    <subcellularLocation>
        <location evidence="4">Membrane</location>
        <topology evidence="4">Single-pass type II membrane protein</topology>
    </subcellularLocation>
</comment>
<reference evidence="6 8" key="2">
    <citation type="submission" date="2017-02" db="EMBL/GenBank/DDBJ databases">
        <title>Trade-off between light-utilization and light-protection in marine flavobacteria.</title>
        <authorList>
            <person name="Kumagai Y."/>
            <person name="Yoshizawa S."/>
            <person name="Kogure K."/>
            <person name="Iwasaki W."/>
        </authorList>
    </citation>
    <scope>NUCLEOTIDE SEQUENCE [LARGE SCALE GENOMIC DNA]</scope>
    <source>
        <strain evidence="6 8">KCTC 23670</strain>
    </source>
</reference>
<comment type="catalytic activity">
    <reaction evidence="4">
        <text>Cleavage of hydrophobic, N-terminal signal or leader sequences from secreted and periplasmic proteins.</text>
        <dbReference type="EC" id="3.4.21.89"/>
    </reaction>
</comment>
<dbReference type="NCBIfam" id="TIGR02227">
    <property type="entry name" value="sigpep_I_bact"/>
    <property type="match status" value="1"/>
</dbReference>
<dbReference type="Proteomes" id="UP000232721">
    <property type="component" value="Chromosome"/>
</dbReference>
<dbReference type="GO" id="GO:0009003">
    <property type="term" value="F:signal peptidase activity"/>
    <property type="evidence" value="ECO:0007669"/>
    <property type="project" value="UniProtKB-EC"/>
</dbReference>
<dbReference type="InterPro" id="IPR000223">
    <property type="entry name" value="Pept_S26A_signal_pept_1"/>
</dbReference>
<dbReference type="RefSeq" id="WP_240915498.1">
    <property type="nucleotide sequence ID" value="NZ_CP019336.1"/>
</dbReference>
<dbReference type="PANTHER" id="PTHR43390">
    <property type="entry name" value="SIGNAL PEPTIDASE I"/>
    <property type="match status" value="1"/>
</dbReference>
<evidence type="ECO:0000313" key="7">
    <source>
        <dbReference type="EMBL" id="MDN3618603.1"/>
    </source>
</evidence>
<reference evidence="7" key="3">
    <citation type="submission" date="2023-06" db="EMBL/GenBank/DDBJ databases">
        <authorList>
            <person name="Lucena T."/>
            <person name="Sun Q."/>
        </authorList>
    </citation>
    <scope>NUCLEOTIDE SEQUENCE</scope>
    <source>
        <strain evidence="7">CECT 8670</strain>
    </source>
</reference>
<feature type="active site" evidence="3">
    <location>
        <position position="160"/>
    </location>
</feature>
<keyword evidence="8" id="KW-1185">Reference proteome</keyword>
<name>A0AAJ1QVG1_9FLAO</name>
<dbReference type="PRINTS" id="PR00727">
    <property type="entry name" value="LEADERPTASE"/>
</dbReference>
<protein>
    <recommendedName>
        <fullName evidence="2 4">Signal peptidase I</fullName>
        <ecNumber evidence="4">3.4.21.89</ecNumber>
    </recommendedName>
</protein>
<keyword evidence="4" id="KW-0472">Membrane</keyword>
<dbReference type="AlphaFoldDB" id="A0AAJ1QVG1"/>
<evidence type="ECO:0000259" key="5">
    <source>
        <dbReference type="Pfam" id="PF10502"/>
    </source>
</evidence>
<sequence length="380" mass="44185">MTDKIYIFVLLLFSSLLFLFGLWWLVIFLILQIIIYYKFIKAFKPGILKYLISVCIVFIPIIGAKTLTFDIFKIPSSSMENTLFSGDVIMVNKLKYGPRLPRSPFDIPFVNIAFYFNDNAKKRIKENWWSYKRLSGITNIKQGDIFVFNSTWSKQFILVKRCIGLPGDTLQIKNGTIYTNNNEFIEPRSVKNNYKFKAENKATLYKALDSFSNNVILKNSYNKFNLASLTASQLEHLKKQDYIDSVSIQIDTFAQKKLFVNLPSLQWGFDNMGPIIIPKKGMKIILNKETFAIYKRAINSSEGCKIEEIDGFYYIDSQKATYYTFKQDYYFMMGDNRKGTLDSRKWGFVPEENIIGKVQCVLYSNYGGEFNWSRLLKAVN</sequence>
<keyword evidence="4 7" id="KW-0378">Hydrolase</keyword>
<dbReference type="SUPFAM" id="SSF51306">
    <property type="entry name" value="LexA/Signal peptidase"/>
    <property type="match status" value="1"/>
</dbReference>
<evidence type="ECO:0000313" key="6">
    <source>
        <dbReference type="EMBL" id="AUC21954.1"/>
    </source>
</evidence>